<dbReference type="InterPro" id="IPR012337">
    <property type="entry name" value="RNaseH-like_sf"/>
</dbReference>
<dbReference type="PROSITE" id="PS50994">
    <property type="entry name" value="INTEGRASE"/>
    <property type="match status" value="1"/>
</dbReference>
<organism evidence="3 4">
    <name type="scientific">Toxocara canis</name>
    <name type="common">Canine roundworm</name>
    <dbReference type="NCBI Taxonomy" id="6265"/>
    <lineage>
        <taxon>Eukaryota</taxon>
        <taxon>Metazoa</taxon>
        <taxon>Ecdysozoa</taxon>
        <taxon>Nematoda</taxon>
        <taxon>Chromadorea</taxon>
        <taxon>Rhabditida</taxon>
        <taxon>Spirurina</taxon>
        <taxon>Ascaridomorpha</taxon>
        <taxon>Ascaridoidea</taxon>
        <taxon>Toxocaridae</taxon>
        <taxon>Toxocara</taxon>
    </lineage>
</organism>
<evidence type="ECO:0000313" key="3">
    <source>
        <dbReference type="Proteomes" id="UP000050794"/>
    </source>
</evidence>
<evidence type="ECO:0000313" key="4">
    <source>
        <dbReference type="WBParaSite" id="TCNE_0000096401-mRNA-1"/>
    </source>
</evidence>
<dbReference type="InterPro" id="IPR036397">
    <property type="entry name" value="RNaseH_sf"/>
</dbReference>
<dbReference type="Pfam" id="PF05380">
    <property type="entry name" value="Peptidase_A17"/>
    <property type="match status" value="1"/>
</dbReference>
<dbReference type="InterPro" id="IPR008042">
    <property type="entry name" value="Retrotrans_Pao"/>
</dbReference>
<dbReference type="PANTHER" id="PTHR47331:SF4">
    <property type="entry name" value="PEPTIDASE S1 DOMAIN-CONTAINING PROTEIN"/>
    <property type="match status" value="1"/>
</dbReference>
<reference evidence="4" key="1">
    <citation type="submission" date="2016-06" db="UniProtKB">
        <authorList>
            <consortium name="WormBaseParasite"/>
        </authorList>
    </citation>
    <scope>IDENTIFICATION</scope>
</reference>
<protein>
    <submittedName>
        <fullName evidence="4">Integrase catalytic domain-containing protein</fullName>
    </submittedName>
</protein>
<dbReference type="GO" id="GO:0015074">
    <property type="term" value="P:DNA integration"/>
    <property type="evidence" value="ECO:0007669"/>
    <property type="project" value="InterPro"/>
</dbReference>
<proteinExistence type="predicted"/>
<accession>A0A183TXJ5</accession>
<keyword evidence="3" id="KW-1185">Reference proteome</keyword>
<feature type="domain" description="Integrase catalytic" evidence="1">
    <location>
        <begin position="508"/>
        <end position="616"/>
    </location>
</feature>
<sequence length="616" mass="71958">MNTRKFASNSEEFMKSIPDEDAGITERMKFLGVPWNPIKDELVVRIPDLTEYLSSKREILSFTAACYDPVGFLVPAFMEMKIFLQNLWKDHYEWDEILDAAKRHEWQNITKSSVGGDVIHFPRYAFRRSSSTQLHIFTDASSKAYATAYVRSRRQEREETNLMFARCRLAPIAGMSIPRLELMGMLLGVRVGRFMKEQLELPDSAVHLWCDSKTVLYWARKPIDQLKMRFVQNRVREIQTATVQFHYVETNDNPADLATRGVAPHRLSQCSLWWKGPEWLKLNEEDWPRWNWKEEDIFEPDRTTEAADHEVETTNAVATMDNRFTETQNLHPPFGHFVNDKRFGRWNKLVAVTAMVLRFIKRIAKNSLTVLKRTSGNGHLSVDELREAEMCLIRQAQSEGDAKQIARWKLEWDAQNLWWISAGRMRDTRIYLPRHSHITELIILQQHEQSSHSGTDHVLANLNQKYWIPKGRATVKRTINRNCMPCRRWKAKTFKLPPMPQFPKVRVERNRPFSHVGLDYAGPLRVLTMEGSQKKWIALFTCLTTRAVHLELASSLSAESCLNVFRRFLARRGQPETVISDNGKNFLLSQRVIDLATERLARKKIKWKFIPDYAPW</sequence>
<dbReference type="Gene3D" id="1.10.340.70">
    <property type="match status" value="1"/>
</dbReference>
<dbReference type="SUPFAM" id="SSF53098">
    <property type="entry name" value="Ribonuclease H-like"/>
    <property type="match status" value="1"/>
</dbReference>
<evidence type="ECO:0000259" key="1">
    <source>
        <dbReference type="PROSITE" id="PS50994"/>
    </source>
</evidence>
<dbReference type="AlphaFoldDB" id="A0A183TXJ5"/>
<evidence type="ECO:0000313" key="2">
    <source>
        <dbReference type="EMBL" id="VDM25203.1"/>
    </source>
</evidence>
<dbReference type="InterPro" id="IPR001584">
    <property type="entry name" value="Integrase_cat-core"/>
</dbReference>
<gene>
    <name evidence="2" type="ORF">TCNE_LOCUS965</name>
</gene>
<dbReference type="EMBL" id="UYWY01000589">
    <property type="protein sequence ID" value="VDM25203.1"/>
    <property type="molecule type" value="Genomic_DNA"/>
</dbReference>
<name>A0A183TXJ5_TOXCA</name>
<dbReference type="GO" id="GO:0003676">
    <property type="term" value="F:nucleic acid binding"/>
    <property type="evidence" value="ECO:0007669"/>
    <property type="project" value="InterPro"/>
</dbReference>
<reference evidence="2 3" key="2">
    <citation type="submission" date="2018-11" db="EMBL/GenBank/DDBJ databases">
        <authorList>
            <consortium name="Pathogen Informatics"/>
        </authorList>
    </citation>
    <scope>NUCLEOTIDE SEQUENCE [LARGE SCALE GENOMIC DNA]</scope>
</reference>
<dbReference type="Proteomes" id="UP000050794">
    <property type="component" value="Unassembled WGS sequence"/>
</dbReference>
<dbReference type="PANTHER" id="PTHR47331">
    <property type="entry name" value="PHD-TYPE DOMAIN-CONTAINING PROTEIN"/>
    <property type="match status" value="1"/>
</dbReference>
<dbReference type="InterPro" id="IPR041588">
    <property type="entry name" value="Integrase_H2C2"/>
</dbReference>
<dbReference type="Gene3D" id="3.30.420.10">
    <property type="entry name" value="Ribonuclease H-like superfamily/Ribonuclease H"/>
    <property type="match status" value="1"/>
</dbReference>
<dbReference type="WBParaSite" id="TCNE_0000096401-mRNA-1">
    <property type="protein sequence ID" value="TCNE_0000096401-mRNA-1"/>
    <property type="gene ID" value="TCNE_0000096401"/>
</dbReference>
<dbReference type="Pfam" id="PF17921">
    <property type="entry name" value="Integrase_H2C2"/>
    <property type="match status" value="1"/>
</dbReference>